<dbReference type="RefSeq" id="XP_001020910.3">
    <property type="nucleotide sequence ID" value="XM_001020910.3"/>
</dbReference>
<gene>
    <name evidence="5" type="ORF">TTHERM_00412160</name>
</gene>
<dbReference type="InterPro" id="IPR051065">
    <property type="entry name" value="Ras-related_GTPase"/>
</dbReference>
<dbReference type="InterPro" id="IPR027417">
    <property type="entry name" value="P-loop_NTPase"/>
</dbReference>
<dbReference type="AlphaFoldDB" id="I7MFW6"/>
<comment type="catalytic activity">
    <reaction evidence="4">
        <text>GTP + H2O = GDP + phosphate + H(+)</text>
        <dbReference type="Rhea" id="RHEA:19669"/>
        <dbReference type="ChEBI" id="CHEBI:15377"/>
        <dbReference type="ChEBI" id="CHEBI:15378"/>
        <dbReference type="ChEBI" id="CHEBI:37565"/>
        <dbReference type="ChEBI" id="CHEBI:43474"/>
        <dbReference type="ChEBI" id="CHEBI:58189"/>
        <dbReference type="EC" id="3.6.5.2"/>
    </reaction>
</comment>
<keyword evidence="6" id="KW-1185">Reference proteome</keyword>
<dbReference type="Proteomes" id="UP000009168">
    <property type="component" value="Unassembled WGS sequence"/>
</dbReference>
<dbReference type="SMART" id="SM00173">
    <property type="entry name" value="RAS"/>
    <property type="match status" value="1"/>
</dbReference>
<dbReference type="PROSITE" id="PS51419">
    <property type="entry name" value="RAB"/>
    <property type="match status" value="1"/>
</dbReference>
<evidence type="ECO:0000256" key="4">
    <source>
        <dbReference type="ARBA" id="ARBA00048098"/>
    </source>
</evidence>
<dbReference type="EMBL" id="GG662612">
    <property type="protein sequence ID" value="EAS00665.3"/>
    <property type="molecule type" value="Genomic_DNA"/>
</dbReference>
<dbReference type="PANTHER" id="PTHR45704">
    <property type="entry name" value="RAS-LIKE FAMILY MEMBER 11"/>
    <property type="match status" value="1"/>
</dbReference>
<dbReference type="PRINTS" id="PR00449">
    <property type="entry name" value="RASTRNSFRMNG"/>
</dbReference>
<keyword evidence="3" id="KW-0378">Hydrolase</keyword>
<dbReference type="InParanoid" id="I7MFW6"/>
<dbReference type="Pfam" id="PF00071">
    <property type="entry name" value="Ras"/>
    <property type="match status" value="1"/>
</dbReference>
<dbReference type="GO" id="GO:0005525">
    <property type="term" value="F:GTP binding"/>
    <property type="evidence" value="ECO:0007669"/>
    <property type="project" value="InterPro"/>
</dbReference>
<dbReference type="SMART" id="SM00175">
    <property type="entry name" value="RAB"/>
    <property type="match status" value="1"/>
</dbReference>
<comment type="similarity">
    <text evidence="1">Belongs to the small GTPase superfamily. Ras family.</text>
</comment>
<dbReference type="GeneID" id="7825766"/>
<dbReference type="Gene3D" id="3.40.50.300">
    <property type="entry name" value="P-loop containing nucleotide triphosphate hydrolases"/>
    <property type="match status" value="1"/>
</dbReference>
<dbReference type="PROSITE" id="PS51421">
    <property type="entry name" value="RAS"/>
    <property type="match status" value="1"/>
</dbReference>
<reference evidence="6" key="1">
    <citation type="journal article" date="2006" name="PLoS Biol.">
        <title>Macronuclear genome sequence of the ciliate Tetrahymena thermophila, a model eukaryote.</title>
        <authorList>
            <person name="Eisen J.A."/>
            <person name="Coyne R.S."/>
            <person name="Wu M."/>
            <person name="Wu D."/>
            <person name="Thiagarajan M."/>
            <person name="Wortman J.R."/>
            <person name="Badger J.H."/>
            <person name="Ren Q."/>
            <person name="Amedeo P."/>
            <person name="Jones K.M."/>
            <person name="Tallon L.J."/>
            <person name="Delcher A.L."/>
            <person name="Salzberg S.L."/>
            <person name="Silva J.C."/>
            <person name="Haas B.J."/>
            <person name="Majoros W.H."/>
            <person name="Farzad M."/>
            <person name="Carlton J.M."/>
            <person name="Smith R.K. Jr."/>
            <person name="Garg J."/>
            <person name="Pearlman R.E."/>
            <person name="Karrer K.M."/>
            <person name="Sun L."/>
            <person name="Manning G."/>
            <person name="Elde N.C."/>
            <person name="Turkewitz A.P."/>
            <person name="Asai D.J."/>
            <person name="Wilkes D.E."/>
            <person name="Wang Y."/>
            <person name="Cai H."/>
            <person name="Collins K."/>
            <person name="Stewart B.A."/>
            <person name="Lee S.R."/>
            <person name="Wilamowska K."/>
            <person name="Weinberg Z."/>
            <person name="Ruzzo W.L."/>
            <person name="Wloga D."/>
            <person name="Gaertig J."/>
            <person name="Frankel J."/>
            <person name="Tsao C.-C."/>
            <person name="Gorovsky M.A."/>
            <person name="Keeling P.J."/>
            <person name="Waller R.F."/>
            <person name="Patron N.J."/>
            <person name="Cherry J.M."/>
            <person name="Stover N.A."/>
            <person name="Krieger C.J."/>
            <person name="del Toro C."/>
            <person name="Ryder H.F."/>
            <person name="Williamson S.C."/>
            <person name="Barbeau R.A."/>
            <person name="Hamilton E.P."/>
            <person name="Orias E."/>
        </authorList>
    </citation>
    <scope>NUCLEOTIDE SEQUENCE [LARGE SCALE GENOMIC DNA]</scope>
    <source>
        <strain evidence="6">SB210</strain>
    </source>
</reference>
<organism evidence="5 6">
    <name type="scientific">Tetrahymena thermophila (strain SB210)</name>
    <dbReference type="NCBI Taxonomy" id="312017"/>
    <lineage>
        <taxon>Eukaryota</taxon>
        <taxon>Sar</taxon>
        <taxon>Alveolata</taxon>
        <taxon>Ciliophora</taxon>
        <taxon>Intramacronucleata</taxon>
        <taxon>Oligohymenophorea</taxon>
        <taxon>Hymenostomatida</taxon>
        <taxon>Tetrahymenina</taxon>
        <taxon>Tetrahymenidae</taxon>
        <taxon>Tetrahymena</taxon>
    </lineage>
</organism>
<evidence type="ECO:0000256" key="2">
    <source>
        <dbReference type="ARBA" id="ARBA00011984"/>
    </source>
</evidence>
<sequence length="267" mass="31344">MSSIVQFENAYNIQSHKIQENEENDIEVNSIKLMLLGKETVGKTSFKSCLLEGKIPDEHIQTFIDAYYFDLRESSGKEIVEYVRIQDSAGQEEFQLIIEQMIFYNNGFFIIYSIDDYDSFQQVQNQIWQKILTSKQDQNFFAVLIGNKKDLEENRKVSFMEGQNLANKFGIPFHEVSLKNDPKSAKVIFNQLVLSIKKQEYQYPYYTQQYMVESNQSNISSVSQTRSKMNSIHSIDPKFQKQVLQNENKQYRNQQIQKENNCCCSIF</sequence>
<protein>
    <recommendedName>
        <fullName evidence="2">small monomeric GTPase</fullName>
        <ecNumber evidence="2">3.6.5.2</ecNumber>
    </recommendedName>
</protein>
<dbReference type="OrthoDB" id="5976022at2759"/>
<evidence type="ECO:0000256" key="3">
    <source>
        <dbReference type="ARBA" id="ARBA00022801"/>
    </source>
</evidence>
<evidence type="ECO:0000313" key="6">
    <source>
        <dbReference type="Proteomes" id="UP000009168"/>
    </source>
</evidence>
<dbReference type="GO" id="GO:0003925">
    <property type="term" value="F:G protein activity"/>
    <property type="evidence" value="ECO:0007669"/>
    <property type="project" value="UniProtKB-EC"/>
</dbReference>
<dbReference type="STRING" id="312017.I7MFW6"/>
<name>I7MFW6_TETTS</name>
<dbReference type="KEGG" id="tet:TTHERM_00412160"/>
<dbReference type="EC" id="3.6.5.2" evidence="2"/>
<dbReference type="SUPFAM" id="SSF52540">
    <property type="entry name" value="P-loop containing nucleoside triphosphate hydrolases"/>
    <property type="match status" value="1"/>
</dbReference>
<evidence type="ECO:0000256" key="1">
    <source>
        <dbReference type="ARBA" id="ARBA00008344"/>
    </source>
</evidence>
<proteinExistence type="inferred from homology"/>
<dbReference type="InterPro" id="IPR001806">
    <property type="entry name" value="Small_GTPase"/>
</dbReference>
<accession>I7MFW6</accession>
<evidence type="ECO:0000313" key="5">
    <source>
        <dbReference type="EMBL" id="EAS00665.3"/>
    </source>
</evidence>